<dbReference type="OrthoDB" id="9802263at2"/>
<dbReference type="RefSeq" id="WP_093316150.1">
    <property type="nucleotide sequence ID" value="NZ_FOZG01000003.1"/>
</dbReference>
<keyword evidence="1" id="KW-0805">Transcription regulation</keyword>
<name>A0A1I6M138_9SPHN</name>
<proteinExistence type="predicted"/>
<keyword evidence="6" id="KW-1185">Reference proteome</keyword>
<feature type="domain" description="HTH araC/xylS-type" evidence="4">
    <location>
        <begin position="209"/>
        <end position="307"/>
    </location>
</feature>
<gene>
    <name evidence="5" type="ORF">SAMN05192580_3268</name>
</gene>
<dbReference type="SMART" id="SM00342">
    <property type="entry name" value="HTH_ARAC"/>
    <property type="match status" value="1"/>
</dbReference>
<reference evidence="5 6" key="1">
    <citation type="submission" date="2016-10" db="EMBL/GenBank/DDBJ databases">
        <authorList>
            <person name="de Groot N.N."/>
        </authorList>
    </citation>
    <scope>NUCLEOTIDE SEQUENCE [LARGE SCALE GENOMIC DNA]</scope>
    <source>
        <strain evidence="5 6">S5-249</strain>
    </source>
</reference>
<keyword evidence="2 5" id="KW-0238">DNA-binding</keyword>
<dbReference type="AlphaFoldDB" id="A0A1I6M138"/>
<dbReference type="InterPro" id="IPR050204">
    <property type="entry name" value="AraC_XylS_family_regulators"/>
</dbReference>
<dbReference type="Gene3D" id="1.10.10.60">
    <property type="entry name" value="Homeodomain-like"/>
    <property type="match status" value="1"/>
</dbReference>
<evidence type="ECO:0000313" key="6">
    <source>
        <dbReference type="Proteomes" id="UP000198824"/>
    </source>
</evidence>
<keyword evidence="3" id="KW-0804">Transcription</keyword>
<dbReference type="PANTHER" id="PTHR46796">
    <property type="entry name" value="HTH-TYPE TRANSCRIPTIONAL ACTIVATOR RHAS-RELATED"/>
    <property type="match status" value="1"/>
</dbReference>
<dbReference type="PROSITE" id="PS01124">
    <property type="entry name" value="HTH_ARAC_FAMILY_2"/>
    <property type="match status" value="1"/>
</dbReference>
<evidence type="ECO:0000259" key="4">
    <source>
        <dbReference type="PROSITE" id="PS01124"/>
    </source>
</evidence>
<dbReference type="InterPro" id="IPR032783">
    <property type="entry name" value="AraC_lig"/>
</dbReference>
<dbReference type="SUPFAM" id="SSF46689">
    <property type="entry name" value="Homeodomain-like"/>
    <property type="match status" value="2"/>
</dbReference>
<dbReference type="EMBL" id="FOZG01000003">
    <property type="protein sequence ID" value="SFS09405.1"/>
    <property type="molecule type" value="Genomic_DNA"/>
</dbReference>
<dbReference type="GO" id="GO:0003700">
    <property type="term" value="F:DNA-binding transcription factor activity"/>
    <property type="evidence" value="ECO:0007669"/>
    <property type="project" value="InterPro"/>
</dbReference>
<dbReference type="GO" id="GO:0043565">
    <property type="term" value="F:sequence-specific DNA binding"/>
    <property type="evidence" value="ECO:0007669"/>
    <property type="project" value="InterPro"/>
</dbReference>
<evidence type="ECO:0000313" key="5">
    <source>
        <dbReference type="EMBL" id="SFS09405.1"/>
    </source>
</evidence>
<dbReference type="InterPro" id="IPR020449">
    <property type="entry name" value="Tscrpt_reg_AraC-type_HTH"/>
</dbReference>
<accession>A0A1I6M138</accession>
<dbReference type="Proteomes" id="UP000198824">
    <property type="component" value="Unassembled WGS sequence"/>
</dbReference>
<dbReference type="Pfam" id="PF12833">
    <property type="entry name" value="HTH_18"/>
    <property type="match status" value="1"/>
</dbReference>
<organism evidence="5 6">
    <name type="scientific">Sphingomonas jatrophae</name>
    <dbReference type="NCBI Taxonomy" id="1166337"/>
    <lineage>
        <taxon>Bacteria</taxon>
        <taxon>Pseudomonadati</taxon>
        <taxon>Pseudomonadota</taxon>
        <taxon>Alphaproteobacteria</taxon>
        <taxon>Sphingomonadales</taxon>
        <taxon>Sphingomonadaceae</taxon>
        <taxon>Sphingomonas</taxon>
    </lineage>
</organism>
<dbReference type="PROSITE" id="PS00041">
    <property type="entry name" value="HTH_ARAC_FAMILY_1"/>
    <property type="match status" value="1"/>
</dbReference>
<protein>
    <submittedName>
        <fullName evidence="5">AraC-type DNA-binding protein</fullName>
    </submittedName>
</protein>
<evidence type="ECO:0000256" key="1">
    <source>
        <dbReference type="ARBA" id="ARBA00023015"/>
    </source>
</evidence>
<dbReference type="InterPro" id="IPR018062">
    <property type="entry name" value="HTH_AraC-typ_CS"/>
</dbReference>
<dbReference type="Pfam" id="PF12852">
    <property type="entry name" value="Cupin_6"/>
    <property type="match status" value="1"/>
</dbReference>
<evidence type="ECO:0000256" key="3">
    <source>
        <dbReference type="ARBA" id="ARBA00023163"/>
    </source>
</evidence>
<dbReference type="PRINTS" id="PR00032">
    <property type="entry name" value="HTHARAC"/>
</dbReference>
<dbReference type="InterPro" id="IPR018060">
    <property type="entry name" value="HTH_AraC"/>
</dbReference>
<dbReference type="InterPro" id="IPR009057">
    <property type="entry name" value="Homeodomain-like_sf"/>
</dbReference>
<dbReference type="PANTHER" id="PTHR46796:SF13">
    <property type="entry name" value="HTH-TYPE TRANSCRIPTIONAL ACTIVATOR RHAS"/>
    <property type="match status" value="1"/>
</dbReference>
<dbReference type="STRING" id="1166337.SAMN05192580_3268"/>
<sequence length="337" mass="36248">MRHHAAVQSSLSDLLQSLRVQQVDAAFVEYGSGAGARLSAERGAFLHLLLSGSAVVRNPVTGESALLSEPGDYALVVSARSHLVCTADCAEPRASDFFRTRHEHDSPPTIRFGSGRQAARTLSGTFRFDAANPLVRTLPRMISVTKAAGGTLQAYPTAAGLAGNLHGPGATAIATALFDVLVLNAVRGIGMPMFRSGCFRPSEGELRVPMVLTLIDANLQRRWTVAALADEVGMSRSSFAAEFTAQVGQAPMAYVTERRMGLASRLLRSKALSVAEVAWQCGYDSPSSFSRIFRRRFGMSPAAWQTHANPRHDGRDDMHLHWAAFLGQDAPVLTSDD</sequence>
<evidence type="ECO:0000256" key="2">
    <source>
        <dbReference type="ARBA" id="ARBA00023125"/>
    </source>
</evidence>